<evidence type="ECO:0000256" key="1">
    <source>
        <dbReference type="ARBA" id="ARBA00001971"/>
    </source>
</evidence>
<evidence type="ECO:0000256" key="7">
    <source>
        <dbReference type="ARBA" id="ARBA00023033"/>
    </source>
</evidence>
<sequence length="424" mass="47725">MTSFDDLDFFTDPSFVPDPYPYFDHLRAKGPVVREPHHGVMAVTAYAEAQEVFRDTDTYSSCIAAGGPFPPLPFTPTGDDIDAQLDAHRTRMPLHEHMVVQDPPRHTRSRSLLTRLLTAKRLKENQDFLWQLADRQLDEFLANGQCEFLGAYAKPFSLLAIADLLGVPRDDHDEFREVLAKPHLMGNIEGQGAAINPLAFLDEKFSSYIEARRREPREDVLTELASAKFPDGATPEVTEVVRTATFLFGAGQETTAKLLSSALQILVDNPELQPRLREDRSLIPTFIEETLRTESPVKASFRLVRRSTSLGGVDLPAGTIVMVSPGAINRDPKRFTDPHEFRVDRENVRDQIAFSRGVHSCPGAPLARVEARISLERILTRMLDITADEQHHGPRGMRRYTYEPTYILRGLSDLHLRYTPAADE</sequence>
<keyword evidence="6 8" id="KW-0408">Iron</keyword>
<dbReference type="Gene3D" id="1.10.630.10">
    <property type="entry name" value="Cytochrome P450"/>
    <property type="match status" value="1"/>
</dbReference>
<dbReference type="RefSeq" id="WP_196148927.1">
    <property type="nucleotide sequence ID" value="NZ_JADMLG010000003.1"/>
</dbReference>
<dbReference type="InterPro" id="IPR017972">
    <property type="entry name" value="Cyt_P450_CS"/>
</dbReference>
<organism evidence="9 10">
    <name type="scientific">Nocardia bovistercoris</name>
    <dbReference type="NCBI Taxonomy" id="2785916"/>
    <lineage>
        <taxon>Bacteria</taxon>
        <taxon>Bacillati</taxon>
        <taxon>Actinomycetota</taxon>
        <taxon>Actinomycetes</taxon>
        <taxon>Mycobacteriales</taxon>
        <taxon>Nocardiaceae</taxon>
        <taxon>Nocardia</taxon>
    </lineage>
</organism>
<comment type="similarity">
    <text evidence="2 8">Belongs to the cytochrome P450 family.</text>
</comment>
<evidence type="ECO:0000256" key="6">
    <source>
        <dbReference type="ARBA" id="ARBA00023004"/>
    </source>
</evidence>
<dbReference type="SUPFAM" id="SSF48264">
    <property type="entry name" value="Cytochrome P450"/>
    <property type="match status" value="1"/>
</dbReference>
<evidence type="ECO:0000256" key="4">
    <source>
        <dbReference type="ARBA" id="ARBA00022723"/>
    </source>
</evidence>
<evidence type="ECO:0000313" key="9">
    <source>
        <dbReference type="EMBL" id="MBH0776599.1"/>
    </source>
</evidence>
<dbReference type="GO" id="GO:0036199">
    <property type="term" value="F:cholest-4-en-3-one 26-monooxygenase activity"/>
    <property type="evidence" value="ECO:0007669"/>
    <property type="project" value="TreeGrafter"/>
</dbReference>
<dbReference type="InterPro" id="IPR036396">
    <property type="entry name" value="Cyt_P450_sf"/>
</dbReference>
<dbReference type="InterPro" id="IPR002397">
    <property type="entry name" value="Cyt_P450_B"/>
</dbReference>
<comment type="cofactor">
    <cofactor evidence="1">
        <name>heme</name>
        <dbReference type="ChEBI" id="CHEBI:30413"/>
    </cofactor>
</comment>
<proteinExistence type="inferred from homology"/>
<dbReference type="GO" id="GO:0020037">
    <property type="term" value="F:heme binding"/>
    <property type="evidence" value="ECO:0007669"/>
    <property type="project" value="InterPro"/>
</dbReference>
<keyword evidence="3 8" id="KW-0349">Heme</keyword>
<dbReference type="PANTHER" id="PTHR46696:SF4">
    <property type="entry name" value="BIOTIN BIOSYNTHESIS CYTOCHROME P450"/>
    <property type="match status" value="1"/>
</dbReference>
<dbReference type="PROSITE" id="PS00086">
    <property type="entry name" value="CYTOCHROME_P450"/>
    <property type="match status" value="1"/>
</dbReference>
<evidence type="ECO:0000256" key="5">
    <source>
        <dbReference type="ARBA" id="ARBA00023002"/>
    </source>
</evidence>
<dbReference type="Pfam" id="PF00067">
    <property type="entry name" value="p450"/>
    <property type="match status" value="1"/>
</dbReference>
<keyword evidence="7 8" id="KW-0503">Monooxygenase</keyword>
<evidence type="ECO:0000256" key="3">
    <source>
        <dbReference type="ARBA" id="ARBA00022617"/>
    </source>
</evidence>
<dbReference type="EMBL" id="JADMLG010000003">
    <property type="protein sequence ID" value="MBH0776599.1"/>
    <property type="molecule type" value="Genomic_DNA"/>
</dbReference>
<dbReference type="PRINTS" id="PR00359">
    <property type="entry name" value="BP450"/>
</dbReference>
<reference evidence="9" key="1">
    <citation type="submission" date="2020-11" db="EMBL/GenBank/DDBJ databases">
        <title>Nocardia NEAU-351.nov., a novel actinomycete isolated from the cow dung.</title>
        <authorList>
            <person name="Zhang X."/>
        </authorList>
    </citation>
    <scope>NUCLEOTIDE SEQUENCE</scope>
    <source>
        <strain evidence="9">NEAU-351</strain>
    </source>
</reference>
<keyword evidence="10" id="KW-1185">Reference proteome</keyword>
<dbReference type="GO" id="GO:0008395">
    <property type="term" value="F:steroid hydroxylase activity"/>
    <property type="evidence" value="ECO:0007669"/>
    <property type="project" value="TreeGrafter"/>
</dbReference>
<dbReference type="GO" id="GO:0005506">
    <property type="term" value="F:iron ion binding"/>
    <property type="evidence" value="ECO:0007669"/>
    <property type="project" value="InterPro"/>
</dbReference>
<gene>
    <name evidence="9" type="ORF">IT779_09915</name>
</gene>
<keyword evidence="4 8" id="KW-0479">Metal-binding</keyword>
<evidence type="ECO:0000256" key="2">
    <source>
        <dbReference type="ARBA" id="ARBA00010617"/>
    </source>
</evidence>
<comment type="caution">
    <text evidence="9">The sequence shown here is derived from an EMBL/GenBank/DDBJ whole genome shotgun (WGS) entry which is preliminary data.</text>
</comment>
<name>A0A931N262_9NOCA</name>
<evidence type="ECO:0000256" key="8">
    <source>
        <dbReference type="RuleBase" id="RU000461"/>
    </source>
</evidence>
<dbReference type="PRINTS" id="PR00385">
    <property type="entry name" value="P450"/>
</dbReference>
<dbReference type="GO" id="GO:0006707">
    <property type="term" value="P:cholesterol catabolic process"/>
    <property type="evidence" value="ECO:0007669"/>
    <property type="project" value="TreeGrafter"/>
</dbReference>
<accession>A0A931N262</accession>
<dbReference type="AlphaFoldDB" id="A0A931N262"/>
<dbReference type="InterPro" id="IPR001128">
    <property type="entry name" value="Cyt_P450"/>
</dbReference>
<keyword evidence="5 8" id="KW-0560">Oxidoreductase</keyword>
<dbReference type="PANTHER" id="PTHR46696">
    <property type="entry name" value="P450, PUTATIVE (EUROFUNG)-RELATED"/>
    <property type="match status" value="1"/>
</dbReference>
<dbReference type="Proteomes" id="UP000655751">
    <property type="component" value="Unassembled WGS sequence"/>
</dbReference>
<evidence type="ECO:0000313" key="10">
    <source>
        <dbReference type="Proteomes" id="UP000655751"/>
    </source>
</evidence>
<protein>
    <submittedName>
        <fullName evidence="9">Cytochrome P450</fullName>
    </submittedName>
</protein>